<dbReference type="InterPro" id="IPR032508">
    <property type="entry name" value="FecR_C"/>
</dbReference>
<keyword evidence="2" id="KW-0472">Membrane</keyword>
<dbReference type="GO" id="GO:0016989">
    <property type="term" value="F:sigma factor antagonist activity"/>
    <property type="evidence" value="ECO:0007669"/>
    <property type="project" value="TreeGrafter"/>
</dbReference>
<evidence type="ECO:0000259" key="4">
    <source>
        <dbReference type="Pfam" id="PF16344"/>
    </source>
</evidence>
<dbReference type="Proteomes" id="UP000263900">
    <property type="component" value="Chromosome"/>
</dbReference>
<keyword evidence="6" id="KW-1185">Reference proteome</keyword>
<accession>A0A3B7MIN7</accession>
<feature type="domain" description="Protein FecR C-terminal" evidence="4">
    <location>
        <begin position="331"/>
        <end position="397"/>
    </location>
</feature>
<keyword evidence="2" id="KW-1133">Transmembrane helix</keyword>
<feature type="region of interest" description="Disordered" evidence="1">
    <location>
        <begin position="161"/>
        <end position="182"/>
    </location>
</feature>
<dbReference type="KEGG" id="pseg:D3H65_05420"/>
<evidence type="ECO:0000259" key="3">
    <source>
        <dbReference type="Pfam" id="PF04773"/>
    </source>
</evidence>
<keyword evidence="2" id="KW-0812">Transmembrane</keyword>
<proteinExistence type="predicted"/>
<dbReference type="PANTHER" id="PTHR30273">
    <property type="entry name" value="PERIPLASMIC SIGNAL SENSOR AND SIGMA FACTOR ACTIVATOR FECR-RELATED"/>
    <property type="match status" value="1"/>
</dbReference>
<evidence type="ECO:0000256" key="2">
    <source>
        <dbReference type="SAM" id="Phobius"/>
    </source>
</evidence>
<dbReference type="PANTHER" id="PTHR30273:SF2">
    <property type="entry name" value="PROTEIN FECR"/>
    <property type="match status" value="1"/>
</dbReference>
<dbReference type="Pfam" id="PF16344">
    <property type="entry name" value="FecR_C"/>
    <property type="match status" value="1"/>
</dbReference>
<dbReference type="OrthoDB" id="622631at2"/>
<dbReference type="EMBL" id="CP032157">
    <property type="protein sequence ID" value="AXY73447.1"/>
    <property type="molecule type" value="Genomic_DNA"/>
</dbReference>
<dbReference type="Pfam" id="PF04773">
    <property type="entry name" value="FecR"/>
    <property type="match status" value="1"/>
</dbReference>
<name>A0A3B7MIN7_9BACT</name>
<gene>
    <name evidence="5" type="ORF">D3H65_05420</name>
</gene>
<dbReference type="InterPro" id="IPR012373">
    <property type="entry name" value="Ferrdict_sens_TM"/>
</dbReference>
<feature type="domain" description="FecR protein" evidence="3">
    <location>
        <begin position="182"/>
        <end position="289"/>
    </location>
</feature>
<dbReference type="Gene3D" id="3.55.50.30">
    <property type="match status" value="1"/>
</dbReference>
<dbReference type="AlphaFoldDB" id="A0A3B7MIN7"/>
<evidence type="ECO:0000256" key="1">
    <source>
        <dbReference type="SAM" id="MobiDB-lite"/>
    </source>
</evidence>
<dbReference type="InterPro" id="IPR006860">
    <property type="entry name" value="FecR"/>
</dbReference>
<protein>
    <submittedName>
        <fullName evidence="5">FecR family protein</fullName>
    </submittedName>
</protein>
<dbReference type="Gene3D" id="2.60.120.1440">
    <property type="match status" value="1"/>
</dbReference>
<feature type="transmembrane region" description="Helical" evidence="2">
    <location>
        <begin position="81"/>
        <end position="101"/>
    </location>
</feature>
<dbReference type="RefSeq" id="WP_119049285.1">
    <property type="nucleotide sequence ID" value="NZ_CP032157.1"/>
</dbReference>
<evidence type="ECO:0000313" key="5">
    <source>
        <dbReference type="EMBL" id="AXY73447.1"/>
    </source>
</evidence>
<evidence type="ECO:0000313" key="6">
    <source>
        <dbReference type="Proteomes" id="UP000263900"/>
    </source>
</evidence>
<organism evidence="5 6">
    <name type="scientific">Paraflavitalea soli</name>
    <dbReference type="NCBI Taxonomy" id="2315862"/>
    <lineage>
        <taxon>Bacteria</taxon>
        <taxon>Pseudomonadati</taxon>
        <taxon>Bacteroidota</taxon>
        <taxon>Chitinophagia</taxon>
        <taxon>Chitinophagales</taxon>
        <taxon>Chitinophagaceae</taxon>
        <taxon>Paraflavitalea</taxon>
    </lineage>
</organism>
<sequence length="400" mass="43647">MNRFETLWKGYQQGLLQEAELAEFLQLIREDENLLAGGIDELLQHGPQGMPAPGEKELILRQIRQQIQPATVHKLPFGKRYWWIAAAALFLLTTMIALLTIRLKKQQDITGKGRQPSPVYDAAPGKNGALLTLADGSTIVLDSAANGTLAQQGSSKLIKTEDGKLTYSPSSGEGQEAPAYNTISTPRGRQFQLVLPDGSKVWLNAASSLTYPTAFTGNERKVTLTGEAYFEVASLPGKSGTKMSFLVDMRPIAGGKINGTIEVLGTHFNVNAYEDEGAIKATLLEGKIKITAVTGSQLLFPGHQALLSNNQLSIINNLDVEAVVAWKNGVFNFHKADLPAVMRQLSRWYDVEIVYQGPVPGRLFGGEIERNLHLSQVLKILSKMGIQCTIEGKKLIVQPS</sequence>
<reference evidence="5 6" key="1">
    <citation type="submission" date="2018-09" db="EMBL/GenBank/DDBJ databases">
        <title>Genome sequencing of strain 6GH32-13.</title>
        <authorList>
            <person name="Weon H.-Y."/>
            <person name="Heo J."/>
            <person name="Kwon S.-W."/>
        </authorList>
    </citation>
    <scope>NUCLEOTIDE SEQUENCE [LARGE SCALE GENOMIC DNA]</scope>
    <source>
        <strain evidence="5 6">5GH32-13</strain>
    </source>
</reference>